<dbReference type="InterPro" id="IPR024602">
    <property type="entry name" value="COG_su2_N"/>
</dbReference>
<dbReference type="InterPro" id="IPR024603">
    <property type="entry name" value="COG_complex_COG2_C"/>
</dbReference>
<evidence type="ECO:0000256" key="1">
    <source>
        <dbReference type="ARBA" id="ARBA00004395"/>
    </source>
</evidence>
<dbReference type="RefSeq" id="XP_043015070.1">
    <property type="nucleotide sequence ID" value="XM_043146368.1"/>
</dbReference>
<comment type="subcellular location">
    <subcellularLocation>
        <location evidence="1">Golgi apparatus membrane</location>
        <topology evidence="1">Peripheral membrane protein</topology>
    </subcellularLocation>
</comment>
<sequence length="874" mass="98404">MSLVSPQPSSADPFQLERLAEELVSRETFNNEDAVHDLPEYVPLSHDNPYLTAETFDVEEFLLSRSHTSLQDLKAELRDYLSSLKEELVQLINDDYESFISLSTDLKGEDVRLASLQAPLAGLKQEIQISKADLRAIQTTLEEKLRKRAALREEKALLHLLLKISESVLRLETLLLISSSDSSEMDGIQPVNPNQEHPEEREGNRAKHLSRVAAEYTQLLYHANKARTERCLFVDEIQWRIDRIQSTISSDLDHLFGTTLVLLTEKKGESEKSKAITDLTECLKTYDMLGLWRDAEDVMRREVVRPFIKKTIFSGTLSAPHSPLLPHTPAPQAKTPAFISSTRTPYTPFTSRVFHPPHSQGKGTSPYAYILDESKDPLAALYSQILRFVERELSGIMDIAEKVSLKSLSSRKPDKGGSFTPRSGILVKTLNESESEGTRGFELLGNVVWEEFGRAIMDELGNFVFASGRPNEFKQHHEITQAFIRSLEFLAPSVYSIENMRRHPIYVAFENRWQLSVYFQIRWKEIVGKVEESLAEGEVDLSENYPTNSFQTTQASDIWIAITACWSAEVFIPELSHRFWKLTLQLLSRYKRWLEETVITSHSTRPSTIVNEKISASRSSTPVPTPDSTSNENAAADDATLRTCAAVITDIQTIQRSTMTLWNEEISMMLPGAHAEDDDGVSAELALRRAVDSLAGLVTPLSKIIVSVLSRRACDALLPVRSIPSQLRAMSNKRPPSEASPFVATIMRPVKAFFGVTGTGESVGVSLKNEFLVQYSSEVFEEVCQKYVSYITAIKKAEDSLKRFKIGKKKTFSLFGSKDDENHESRDEERIRLQLMLDVEAFEKDGQSLGINLEDSPSFKSLSELVEVSELPEA</sequence>
<dbReference type="GO" id="GO:0007030">
    <property type="term" value="P:Golgi organization"/>
    <property type="evidence" value="ECO:0007669"/>
    <property type="project" value="InterPro"/>
</dbReference>
<evidence type="ECO:0000259" key="10">
    <source>
        <dbReference type="Pfam" id="PF06148"/>
    </source>
</evidence>
<dbReference type="OrthoDB" id="332281at2759"/>
<dbReference type="EMBL" id="CM032181">
    <property type="protein sequence ID" value="KAG7098600.1"/>
    <property type="molecule type" value="Genomic_DNA"/>
</dbReference>
<dbReference type="GeneID" id="66069601"/>
<dbReference type="GO" id="GO:0015031">
    <property type="term" value="P:protein transport"/>
    <property type="evidence" value="ECO:0007669"/>
    <property type="project" value="UniProtKB-KW"/>
</dbReference>
<dbReference type="InterPro" id="IPR009316">
    <property type="entry name" value="COG2"/>
</dbReference>
<feature type="domain" description="COG complex component COG2 C-terminal" evidence="11">
    <location>
        <begin position="511"/>
        <end position="839"/>
    </location>
</feature>
<comment type="similarity">
    <text evidence="2">Belongs to the COG2 family.</text>
</comment>
<keyword evidence="7" id="KW-0472">Membrane</keyword>
<dbReference type="AlphaFoldDB" id="A0A9P7V1N2"/>
<reference evidence="12" key="1">
    <citation type="journal article" date="2021" name="Genome Biol. Evol.">
        <title>The assembled and annotated genome of the fairy-ring fungus Marasmius oreades.</title>
        <authorList>
            <person name="Hiltunen M."/>
            <person name="Ament-Velasquez S.L."/>
            <person name="Johannesson H."/>
        </authorList>
    </citation>
    <scope>NUCLEOTIDE SEQUENCE</scope>
    <source>
        <strain evidence="12">03SP1</strain>
    </source>
</reference>
<dbReference type="GO" id="GO:0017119">
    <property type="term" value="C:Golgi transport complex"/>
    <property type="evidence" value="ECO:0007669"/>
    <property type="project" value="TreeGrafter"/>
</dbReference>
<keyword evidence="4" id="KW-0813">Transport</keyword>
<evidence type="ECO:0000256" key="5">
    <source>
        <dbReference type="ARBA" id="ARBA00022927"/>
    </source>
</evidence>
<evidence type="ECO:0000256" key="7">
    <source>
        <dbReference type="ARBA" id="ARBA00023136"/>
    </source>
</evidence>
<evidence type="ECO:0000256" key="8">
    <source>
        <dbReference type="ARBA" id="ARBA00031344"/>
    </source>
</evidence>
<dbReference type="GO" id="GO:0006891">
    <property type="term" value="P:intra-Golgi vesicle-mediated transport"/>
    <property type="evidence" value="ECO:0007669"/>
    <property type="project" value="TreeGrafter"/>
</dbReference>
<dbReference type="PANTHER" id="PTHR12961">
    <property type="entry name" value="CONSERVED OLIGOMERIC GOLGI COMPLEX COMPONENT 2"/>
    <property type="match status" value="1"/>
</dbReference>
<evidence type="ECO:0000313" key="12">
    <source>
        <dbReference type="EMBL" id="KAG7098600.1"/>
    </source>
</evidence>
<dbReference type="KEGG" id="more:E1B28_000525"/>
<evidence type="ECO:0000256" key="6">
    <source>
        <dbReference type="ARBA" id="ARBA00023034"/>
    </source>
</evidence>
<dbReference type="GO" id="GO:0000139">
    <property type="term" value="C:Golgi membrane"/>
    <property type="evidence" value="ECO:0007669"/>
    <property type="project" value="UniProtKB-SubCell"/>
</dbReference>
<evidence type="ECO:0000313" key="13">
    <source>
        <dbReference type="Proteomes" id="UP001049176"/>
    </source>
</evidence>
<evidence type="ECO:0000256" key="2">
    <source>
        <dbReference type="ARBA" id="ARBA00007603"/>
    </source>
</evidence>
<keyword evidence="5" id="KW-0653">Protein transport</keyword>
<evidence type="ECO:0000256" key="9">
    <source>
        <dbReference type="SAM" id="MobiDB-lite"/>
    </source>
</evidence>
<gene>
    <name evidence="12" type="ORF">E1B28_000525</name>
</gene>
<dbReference type="Pfam" id="PF06148">
    <property type="entry name" value="COG2_N"/>
    <property type="match status" value="1"/>
</dbReference>
<feature type="region of interest" description="Disordered" evidence="9">
    <location>
        <begin position="183"/>
        <end position="203"/>
    </location>
</feature>
<evidence type="ECO:0000256" key="4">
    <source>
        <dbReference type="ARBA" id="ARBA00022448"/>
    </source>
</evidence>
<name>A0A9P7V1N2_9AGAR</name>
<keyword evidence="13" id="KW-1185">Reference proteome</keyword>
<feature type="domain" description="Conserved oligomeric Golgi complex subunit 2 N-terminal" evidence="10">
    <location>
        <begin position="45"/>
        <end position="116"/>
    </location>
</feature>
<keyword evidence="6" id="KW-0333">Golgi apparatus</keyword>
<feature type="region of interest" description="Disordered" evidence="9">
    <location>
        <begin position="610"/>
        <end position="635"/>
    </location>
</feature>
<comment type="caution">
    <text evidence="12">The sequence shown here is derived from an EMBL/GenBank/DDBJ whole genome shotgun (WGS) entry which is preliminary data.</text>
</comment>
<accession>A0A9P7V1N2</accession>
<dbReference type="PANTHER" id="PTHR12961:SF0">
    <property type="entry name" value="CONSERVED OLIGOMERIC GOLGI COMPLEX SUBUNIT 2"/>
    <property type="match status" value="1"/>
</dbReference>
<evidence type="ECO:0000256" key="3">
    <source>
        <dbReference type="ARBA" id="ARBA00020977"/>
    </source>
</evidence>
<feature type="compositionally biased region" description="Low complexity" evidence="9">
    <location>
        <begin position="617"/>
        <end position="630"/>
    </location>
</feature>
<dbReference type="Pfam" id="PF12022">
    <property type="entry name" value="COG2_C"/>
    <property type="match status" value="1"/>
</dbReference>
<dbReference type="Proteomes" id="UP001049176">
    <property type="component" value="Chromosome 1"/>
</dbReference>
<proteinExistence type="inferred from homology"/>
<protein>
    <recommendedName>
        <fullName evidence="3">Conserved oligomeric Golgi complex subunit 2</fullName>
    </recommendedName>
    <alternativeName>
        <fullName evidence="8">Component of oligomeric Golgi complex 2</fullName>
    </alternativeName>
</protein>
<evidence type="ECO:0000259" key="11">
    <source>
        <dbReference type="Pfam" id="PF12022"/>
    </source>
</evidence>
<organism evidence="12 13">
    <name type="scientific">Marasmius oreades</name>
    <name type="common">fairy-ring Marasmius</name>
    <dbReference type="NCBI Taxonomy" id="181124"/>
    <lineage>
        <taxon>Eukaryota</taxon>
        <taxon>Fungi</taxon>
        <taxon>Dikarya</taxon>
        <taxon>Basidiomycota</taxon>
        <taxon>Agaricomycotina</taxon>
        <taxon>Agaricomycetes</taxon>
        <taxon>Agaricomycetidae</taxon>
        <taxon>Agaricales</taxon>
        <taxon>Marasmiineae</taxon>
        <taxon>Marasmiaceae</taxon>
        <taxon>Marasmius</taxon>
    </lineage>
</organism>